<organism evidence="2 3">
    <name type="scientific">Agrilus planipennis</name>
    <name type="common">Emerald ash borer</name>
    <name type="synonym">Agrilus marcopoli</name>
    <dbReference type="NCBI Taxonomy" id="224129"/>
    <lineage>
        <taxon>Eukaryota</taxon>
        <taxon>Metazoa</taxon>
        <taxon>Ecdysozoa</taxon>
        <taxon>Arthropoda</taxon>
        <taxon>Hexapoda</taxon>
        <taxon>Insecta</taxon>
        <taxon>Pterygota</taxon>
        <taxon>Neoptera</taxon>
        <taxon>Endopterygota</taxon>
        <taxon>Coleoptera</taxon>
        <taxon>Polyphaga</taxon>
        <taxon>Elateriformia</taxon>
        <taxon>Buprestoidea</taxon>
        <taxon>Buprestidae</taxon>
        <taxon>Agrilinae</taxon>
        <taxon>Agrilus</taxon>
    </lineage>
</organism>
<accession>A0A1W4XE50</accession>
<keyword evidence="2" id="KW-1185">Reference proteome</keyword>
<keyword evidence="1" id="KW-0732">Signal</keyword>
<proteinExistence type="predicted"/>
<dbReference type="KEGG" id="apln:108740993"/>
<sequence>MTRCVQKSAFFIHVCVWCSTIAAVASKDRGSIENAEIPLKYKSVNITYDVEKMNLVEAEDFLKLLEPSNDVCWIYCFCTSEKCFTFSCSHLVEITTKILHGNNEKFYVISEVAGAGSVFTRCETFPLNLSNSSENSTVNNTLFAVAQCYTNLRSISEEHFAFLSHDER</sequence>
<reference evidence="3" key="1">
    <citation type="submission" date="2025-08" db="UniProtKB">
        <authorList>
            <consortium name="RefSeq"/>
        </authorList>
    </citation>
    <scope>IDENTIFICATION</scope>
    <source>
        <tissue evidence="3">Entire body</tissue>
    </source>
</reference>
<evidence type="ECO:0000313" key="3">
    <source>
        <dbReference type="RefSeq" id="XP_018331047.1"/>
    </source>
</evidence>
<dbReference type="Proteomes" id="UP000192223">
    <property type="component" value="Unplaced"/>
</dbReference>
<dbReference type="GeneID" id="108740993"/>
<feature type="chain" id="PRO_5010741057" evidence="1">
    <location>
        <begin position="27"/>
        <end position="168"/>
    </location>
</feature>
<evidence type="ECO:0000313" key="2">
    <source>
        <dbReference type="Proteomes" id="UP000192223"/>
    </source>
</evidence>
<gene>
    <name evidence="3" type="primary">LOC108740993</name>
</gene>
<evidence type="ECO:0000256" key="1">
    <source>
        <dbReference type="SAM" id="SignalP"/>
    </source>
</evidence>
<dbReference type="RefSeq" id="XP_018331047.1">
    <property type="nucleotide sequence ID" value="XM_018475545.1"/>
</dbReference>
<dbReference type="AlphaFoldDB" id="A0A1W4XE50"/>
<name>A0A1W4XE50_AGRPL</name>
<protein>
    <submittedName>
        <fullName evidence="3">Uncharacterized protein LOC108740993</fullName>
    </submittedName>
</protein>
<feature type="signal peptide" evidence="1">
    <location>
        <begin position="1"/>
        <end position="26"/>
    </location>
</feature>
<dbReference type="InParanoid" id="A0A1W4XE50"/>